<comment type="caution">
    <text evidence="1">The sequence shown here is derived from an EMBL/GenBank/DDBJ whole genome shotgun (WGS) entry which is preliminary data.</text>
</comment>
<protein>
    <submittedName>
        <fullName evidence="1">Uncharacterized protein</fullName>
    </submittedName>
</protein>
<reference evidence="1 2" key="3">
    <citation type="submission" date="2019-11" db="EMBL/GenBank/DDBJ databases">
        <title>A de novo genome assembly of a pear dwarfing rootstock.</title>
        <authorList>
            <person name="Wang F."/>
            <person name="Wang J."/>
            <person name="Li S."/>
            <person name="Zhang Y."/>
            <person name="Fang M."/>
            <person name="Ma L."/>
            <person name="Zhao Y."/>
            <person name="Jiang S."/>
        </authorList>
    </citation>
    <scope>NUCLEOTIDE SEQUENCE [LARGE SCALE GENOMIC DNA]</scope>
    <source>
        <strain evidence="1">S2</strain>
        <tissue evidence="1">Leaf</tissue>
    </source>
</reference>
<sequence length="72" mass="8066">MLHGKIRIQNPGNDCALSSVITWPSADKNHLVQADVSEDAYRLPMRTRRSADGSHQVQVDVNEDACIYDSLR</sequence>
<reference evidence="2" key="2">
    <citation type="submission" date="2019-10" db="EMBL/GenBank/DDBJ databases">
        <title>A de novo genome assembly of a pear dwarfing rootstock.</title>
        <authorList>
            <person name="Wang F."/>
            <person name="Wang J."/>
            <person name="Li S."/>
            <person name="Zhang Y."/>
            <person name="Fang M."/>
            <person name="Ma L."/>
            <person name="Zhao Y."/>
            <person name="Jiang S."/>
        </authorList>
    </citation>
    <scope>NUCLEOTIDE SEQUENCE [LARGE SCALE GENOMIC DNA]</scope>
</reference>
<proteinExistence type="predicted"/>
<reference evidence="1 2" key="1">
    <citation type="submission" date="2019-09" db="EMBL/GenBank/DDBJ databases">
        <authorList>
            <person name="Ou C."/>
        </authorList>
    </citation>
    <scope>NUCLEOTIDE SEQUENCE [LARGE SCALE GENOMIC DNA]</scope>
    <source>
        <strain evidence="1">S2</strain>
        <tissue evidence="1">Leaf</tissue>
    </source>
</reference>
<accession>A0A5N5HPY4</accession>
<evidence type="ECO:0000313" key="2">
    <source>
        <dbReference type="Proteomes" id="UP000327157"/>
    </source>
</evidence>
<name>A0A5N5HPY4_9ROSA</name>
<keyword evidence="2" id="KW-1185">Reference proteome</keyword>
<organism evidence="1 2">
    <name type="scientific">Pyrus ussuriensis x Pyrus communis</name>
    <dbReference type="NCBI Taxonomy" id="2448454"/>
    <lineage>
        <taxon>Eukaryota</taxon>
        <taxon>Viridiplantae</taxon>
        <taxon>Streptophyta</taxon>
        <taxon>Embryophyta</taxon>
        <taxon>Tracheophyta</taxon>
        <taxon>Spermatophyta</taxon>
        <taxon>Magnoliopsida</taxon>
        <taxon>eudicotyledons</taxon>
        <taxon>Gunneridae</taxon>
        <taxon>Pentapetalae</taxon>
        <taxon>rosids</taxon>
        <taxon>fabids</taxon>
        <taxon>Rosales</taxon>
        <taxon>Rosaceae</taxon>
        <taxon>Amygdaloideae</taxon>
        <taxon>Maleae</taxon>
        <taxon>Pyrus</taxon>
    </lineage>
</organism>
<dbReference type="AlphaFoldDB" id="A0A5N5HPY4"/>
<dbReference type="EMBL" id="SMOL01000148">
    <property type="protein sequence ID" value="KAB2628713.1"/>
    <property type="molecule type" value="Genomic_DNA"/>
</dbReference>
<gene>
    <name evidence="1" type="ORF">D8674_033508</name>
</gene>
<dbReference type="Proteomes" id="UP000327157">
    <property type="component" value="Chromosome 8"/>
</dbReference>
<evidence type="ECO:0000313" key="1">
    <source>
        <dbReference type="EMBL" id="KAB2628713.1"/>
    </source>
</evidence>